<protein>
    <submittedName>
        <fullName evidence="1">Uncharacterized protein</fullName>
    </submittedName>
</protein>
<dbReference type="Proteomes" id="UP001057402">
    <property type="component" value="Chromosome 12"/>
</dbReference>
<name>A0ACB9L3Y3_9MYRT</name>
<reference evidence="2" key="1">
    <citation type="journal article" date="2023" name="Front. Plant Sci.">
        <title>Chromosomal-level genome assembly of Melastoma candidum provides insights into trichome evolution.</title>
        <authorList>
            <person name="Zhong Y."/>
            <person name="Wu W."/>
            <person name="Sun C."/>
            <person name="Zou P."/>
            <person name="Liu Y."/>
            <person name="Dai S."/>
            <person name="Zhou R."/>
        </authorList>
    </citation>
    <scope>NUCLEOTIDE SEQUENCE [LARGE SCALE GENOMIC DNA]</scope>
</reference>
<gene>
    <name evidence="1" type="ORF">MLD38_039634</name>
</gene>
<keyword evidence="2" id="KW-1185">Reference proteome</keyword>
<evidence type="ECO:0000313" key="2">
    <source>
        <dbReference type="Proteomes" id="UP001057402"/>
    </source>
</evidence>
<dbReference type="EMBL" id="CM042891">
    <property type="protein sequence ID" value="KAI4304072.1"/>
    <property type="molecule type" value="Genomic_DNA"/>
</dbReference>
<accession>A0ACB9L3Y3</accession>
<evidence type="ECO:0000313" key="1">
    <source>
        <dbReference type="EMBL" id="KAI4304072.1"/>
    </source>
</evidence>
<comment type="caution">
    <text evidence="1">The sequence shown here is derived from an EMBL/GenBank/DDBJ whole genome shotgun (WGS) entry which is preliminary data.</text>
</comment>
<proteinExistence type="predicted"/>
<sequence length="114" mass="12970">MVLWRIERASMRGIMIHMGQWDLLLSGYCFLSIMVSAAVIAANKWLRCNDSWCSTTNLDQIDQKFLEVVLPQIKEGKIIYVEDFAERLENGPVALVELFSGRNVGKQVVVVSHE</sequence>
<organism evidence="1 2">
    <name type="scientific">Melastoma candidum</name>
    <dbReference type="NCBI Taxonomy" id="119954"/>
    <lineage>
        <taxon>Eukaryota</taxon>
        <taxon>Viridiplantae</taxon>
        <taxon>Streptophyta</taxon>
        <taxon>Embryophyta</taxon>
        <taxon>Tracheophyta</taxon>
        <taxon>Spermatophyta</taxon>
        <taxon>Magnoliopsida</taxon>
        <taxon>eudicotyledons</taxon>
        <taxon>Gunneridae</taxon>
        <taxon>Pentapetalae</taxon>
        <taxon>rosids</taxon>
        <taxon>malvids</taxon>
        <taxon>Myrtales</taxon>
        <taxon>Melastomataceae</taxon>
        <taxon>Melastomatoideae</taxon>
        <taxon>Melastomateae</taxon>
        <taxon>Melastoma</taxon>
    </lineage>
</organism>